<feature type="domain" description="Speriolin C-terminal" evidence="3">
    <location>
        <begin position="497"/>
        <end position="636"/>
    </location>
</feature>
<feature type="region of interest" description="Disordered" evidence="2">
    <location>
        <begin position="200"/>
        <end position="234"/>
    </location>
</feature>
<dbReference type="GeneID" id="119727300"/>
<feature type="compositionally biased region" description="Low complexity" evidence="2">
    <location>
        <begin position="324"/>
        <end position="338"/>
    </location>
</feature>
<evidence type="ECO:0000256" key="1">
    <source>
        <dbReference type="SAM" id="Coils"/>
    </source>
</evidence>
<feature type="region of interest" description="Disordered" evidence="2">
    <location>
        <begin position="39"/>
        <end position="87"/>
    </location>
</feature>
<dbReference type="PANTHER" id="PTHR22192:SF17">
    <property type="entry name" value="SPERIOLIN-LIKE PROTEIN"/>
    <property type="match status" value="1"/>
</dbReference>
<dbReference type="RefSeq" id="XP_038055080.1">
    <property type="nucleotide sequence ID" value="XM_038199152.1"/>
</dbReference>
<dbReference type="InterPro" id="IPR029384">
    <property type="entry name" value="Speriolin_C"/>
</dbReference>
<dbReference type="AlphaFoldDB" id="A0A913ZUY9"/>
<feature type="compositionally biased region" description="Basic and acidic residues" evidence="2">
    <location>
        <begin position="207"/>
        <end position="220"/>
    </location>
</feature>
<evidence type="ECO:0000256" key="2">
    <source>
        <dbReference type="SAM" id="MobiDB-lite"/>
    </source>
</evidence>
<feature type="coiled-coil region" evidence="1">
    <location>
        <begin position="87"/>
        <end position="114"/>
    </location>
</feature>
<dbReference type="OrthoDB" id="6114770at2759"/>
<dbReference type="OMA" id="EIMIRTH"/>
<dbReference type="Pfam" id="PF15059">
    <property type="entry name" value="Speriolin_C"/>
    <property type="match status" value="1"/>
</dbReference>
<feature type="region of interest" description="Disordered" evidence="2">
    <location>
        <begin position="249"/>
        <end position="344"/>
    </location>
</feature>
<protein>
    <recommendedName>
        <fullName evidence="3">Speriolin C-terminal domain-containing protein</fullName>
    </recommendedName>
</protein>
<sequence length="637" mass="71118">MAQDSLLGSPDATAMSPLRLTDIWTPEAGMPPMRLSDIMTPGAEAQATTDDGTPVDSGHEVSPPSTAIAGLVGPIPDSAPGEDSETTRQLKQEVRELNEENRLLRQKLNLLQTNSKLKQVALIGTVISWFGDKGLLGDDMDAVYELTSMMMSARATDERAIPAFADQSNAATDDVPRRLQTNNDMEFAVKFNKDESSRFLTPASNVRRTDNDDTSDRHIQGLDGSFNPPFSSSKKEMKYPITLKSNYEHSKFQTPDSNPGQSINDDTSKWPSPNLDGSFHPPFSSTKKAMRHQVTPKSGDEDSKFQSPESNARLRENEDTYQWPSQSSNGSFNPPFSSSKKDMEHPVALQGDVTLLTEGPRQLIDNRSVPTTPVGSNLQRAEVNTDSFDESTGRLDTRIQRMEKAVKALSGQHAEMRSRMTRTRQNAAKRFRIWKAIAASRRLAALNSLQDEDEAVDDLMIMREQSVTPTPLTQYPFHSAEETGIARVVDGSTNKTILGEIAFQTERRILAFVFQRREILYGYNLGNLEIMIRTHPDQDCRSVLLRRYELLMDVLRGYGWLRGRHAQFVADTIARHGIFQDVESAQAEALKRGWSNPSELKRGVLCLCPVVEVLDMLVILDCLLHMARNDGLPVFLF</sequence>
<evidence type="ECO:0000313" key="5">
    <source>
        <dbReference type="Proteomes" id="UP000887568"/>
    </source>
</evidence>
<dbReference type="GO" id="GO:0005813">
    <property type="term" value="C:centrosome"/>
    <property type="evidence" value="ECO:0007669"/>
    <property type="project" value="TreeGrafter"/>
</dbReference>
<dbReference type="EnsemblMetazoa" id="XM_038199152.1">
    <property type="protein sequence ID" value="XP_038055080.1"/>
    <property type="gene ID" value="LOC119727300"/>
</dbReference>
<organism evidence="4 5">
    <name type="scientific">Patiria miniata</name>
    <name type="common">Bat star</name>
    <name type="synonym">Asterina miniata</name>
    <dbReference type="NCBI Taxonomy" id="46514"/>
    <lineage>
        <taxon>Eukaryota</taxon>
        <taxon>Metazoa</taxon>
        <taxon>Echinodermata</taxon>
        <taxon>Eleutherozoa</taxon>
        <taxon>Asterozoa</taxon>
        <taxon>Asteroidea</taxon>
        <taxon>Valvatacea</taxon>
        <taxon>Valvatida</taxon>
        <taxon>Asterinidae</taxon>
        <taxon>Patiria</taxon>
    </lineage>
</organism>
<dbReference type="PANTHER" id="PTHR22192">
    <property type="entry name" value="SPERIOLIN"/>
    <property type="match status" value="1"/>
</dbReference>
<dbReference type="InterPro" id="IPR026715">
    <property type="entry name" value="SPATC1"/>
</dbReference>
<keyword evidence="1" id="KW-0175">Coiled coil</keyword>
<keyword evidence="5" id="KW-1185">Reference proteome</keyword>
<evidence type="ECO:0000313" key="4">
    <source>
        <dbReference type="EnsemblMetazoa" id="XP_038055080.1"/>
    </source>
</evidence>
<feature type="compositionally biased region" description="Polar residues" evidence="2">
    <location>
        <begin position="252"/>
        <end position="271"/>
    </location>
</feature>
<name>A0A913ZUY9_PATMI</name>
<evidence type="ECO:0000259" key="3">
    <source>
        <dbReference type="Pfam" id="PF15059"/>
    </source>
</evidence>
<proteinExistence type="predicted"/>
<reference evidence="4" key="1">
    <citation type="submission" date="2022-11" db="UniProtKB">
        <authorList>
            <consortium name="EnsemblMetazoa"/>
        </authorList>
    </citation>
    <scope>IDENTIFICATION</scope>
</reference>
<dbReference type="Proteomes" id="UP000887568">
    <property type="component" value="Unplaced"/>
</dbReference>
<accession>A0A913ZUY9</accession>